<reference evidence="2" key="1">
    <citation type="submission" date="2020-10" db="EMBL/GenBank/DDBJ databases">
        <title>Chromosome-scale genome assembly of the Allis shad, Alosa alosa.</title>
        <authorList>
            <person name="Margot Z."/>
            <person name="Christophe K."/>
            <person name="Cabau C."/>
            <person name="Louis A."/>
            <person name="Berthelot C."/>
            <person name="Parey E."/>
            <person name="Roest Crollius H."/>
            <person name="Montfort J."/>
            <person name="Robinson-Rechavi M."/>
            <person name="Bucao C."/>
            <person name="Bouchez O."/>
            <person name="Gislard M."/>
            <person name="Lluch J."/>
            <person name="Milhes M."/>
            <person name="Lampietro C."/>
            <person name="Lopez Roques C."/>
            <person name="Donnadieu C."/>
            <person name="Braasch I."/>
            <person name="Desvignes T."/>
            <person name="Postlethwait J."/>
            <person name="Bobe J."/>
            <person name="Guiguen Y."/>
        </authorList>
    </citation>
    <scope>NUCLEOTIDE SEQUENCE</scope>
    <source>
        <strain evidence="2">M-15738</strain>
        <tissue evidence="2">Blood</tissue>
    </source>
</reference>
<keyword evidence="3" id="KW-1185">Reference proteome</keyword>
<sequence length="386" mass="42067">MPENLKDLKDNPADPSRLHRVVGLLVGGMVATTGHRKCIFLGMTVGDVEKAEAYKGSFTITVPLHKTVKTFGAAKVCIGKDLFKNLKDFSTLRPSLRGYDKAETLFFNSTGHEMTRMGVFVGRMWGECGLPGTPTLKDIRTAISTHTDVALPFDKRQGVCRAMAHDPKTASLYYVPEASGRQTRTIRLDILRSLMASVKQRKRVSEETQDQVTINHSGDGEDQDAMEQDQETNAEVSEEGQVKETEVTLPFEDGQSQVSQAMALDLMSPGNVPEFTAKRSPFFKLEILRSLSRSINLPSIQEDQEEAQSQTSESGNSSSPSSSDCTEEGQGKKDQEEAESQSSESGNSSPSSSDCTEEGQGKKDQEEAESQSSESGNSSPSSSESE</sequence>
<evidence type="ECO:0000256" key="1">
    <source>
        <dbReference type="SAM" id="MobiDB-lite"/>
    </source>
</evidence>
<evidence type="ECO:0000313" key="2">
    <source>
        <dbReference type="EMBL" id="KAG5283853.1"/>
    </source>
</evidence>
<comment type="caution">
    <text evidence="2">The sequence shown here is derived from an EMBL/GenBank/DDBJ whole genome shotgun (WGS) entry which is preliminary data.</text>
</comment>
<proteinExistence type="predicted"/>
<name>A0AAV6H8Y2_9TELE</name>
<accession>A0AAV6H8Y2</accession>
<gene>
    <name evidence="2" type="ORF">AALO_G00046860</name>
</gene>
<dbReference type="AlphaFoldDB" id="A0AAV6H8Y2"/>
<feature type="compositionally biased region" description="Low complexity" evidence="1">
    <location>
        <begin position="370"/>
        <end position="386"/>
    </location>
</feature>
<feature type="compositionally biased region" description="Low complexity" evidence="1">
    <location>
        <begin position="309"/>
        <end position="323"/>
    </location>
</feature>
<feature type="region of interest" description="Disordered" evidence="1">
    <location>
        <begin position="200"/>
        <end position="243"/>
    </location>
</feature>
<feature type="region of interest" description="Disordered" evidence="1">
    <location>
        <begin position="301"/>
        <end position="386"/>
    </location>
</feature>
<feature type="compositionally biased region" description="Low complexity" evidence="1">
    <location>
        <begin position="340"/>
        <end position="353"/>
    </location>
</feature>
<feature type="compositionally biased region" description="Acidic residues" evidence="1">
    <location>
        <begin position="220"/>
        <end position="238"/>
    </location>
</feature>
<dbReference type="EMBL" id="JADWDJ010000003">
    <property type="protein sequence ID" value="KAG5283853.1"/>
    <property type="molecule type" value="Genomic_DNA"/>
</dbReference>
<evidence type="ECO:0000313" key="3">
    <source>
        <dbReference type="Proteomes" id="UP000823561"/>
    </source>
</evidence>
<organism evidence="2 3">
    <name type="scientific">Alosa alosa</name>
    <name type="common">allis shad</name>
    <dbReference type="NCBI Taxonomy" id="278164"/>
    <lineage>
        <taxon>Eukaryota</taxon>
        <taxon>Metazoa</taxon>
        <taxon>Chordata</taxon>
        <taxon>Craniata</taxon>
        <taxon>Vertebrata</taxon>
        <taxon>Euteleostomi</taxon>
        <taxon>Actinopterygii</taxon>
        <taxon>Neopterygii</taxon>
        <taxon>Teleostei</taxon>
        <taxon>Clupei</taxon>
        <taxon>Clupeiformes</taxon>
        <taxon>Clupeoidei</taxon>
        <taxon>Clupeidae</taxon>
        <taxon>Alosa</taxon>
    </lineage>
</organism>
<protein>
    <submittedName>
        <fullName evidence="2">Uncharacterized protein</fullName>
    </submittedName>
</protein>
<dbReference type="Proteomes" id="UP000823561">
    <property type="component" value="Chromosome 3"/>
</dbReference>